<evidence type="ECO:0000256" key="1">
    <source>
        <dbReference type="SAM" id="Phobius"/>
    </source>
</evidence>
<gene>
    <name evidence="2" type="ORF">QQX03_01430</name>
</gene>
<proteinExistence type="predicted"/>
<reference evidence="2 3" key="1">
    <citation type="submission" date="2023-06" db="EMBL/GenBank/DDBJ databases">
        <title>Altererythrobacter rubellus NBRC 112769 genome.</title>
        <authorList>
            <person name="Zhang K."/>
        </authorList>
    </citation>
    <scope>NUCLEOTIDE SEQUENCE [LARGE SCALE GENOMIC DNA]</scope>
    <source>
        <strain evidence="2 3">NBRC 112769</strain>
    </source>
</reference>
<keyword evidence="1" id="KW-1133">Transmembrane helix</keyword>
<name>A0A9Y2B815_9SPHN</name>
<feature type="transmembrane region" description="Helical" evidence="1">
    <location>
        <begin position="6"/>
        <end position="25"/>
    </location>
</feature>
<evidence type="ECO:0000313" key="2">
    <source>
        <dbReference type="EMBL" id="WIW95793.1"/>
    </source>
</evidence>
<accession>A0A9Y2B815</accession>
<sequence>MEKSLPHTALTGAALVFLYVALYDLSDWIVGTEAFRGTAGIIFLPAFIRLLGFLLIGYWVIPALFVAGLFCVDLGLGLGGKVVVSAFIAVGGPLGAFIAAKLSGLQPSLSNLTPMRLLLLSAFCSAGNAVFYHLGLNYAGVGGHSDIFMHLVVFAGDMVGTWAAIYFIKLSLEMFLKWRSNY</sequence>
<dbReference type="Proteomes" id="UP001231445">
    <property type="component" value="Chromosome"/>
</dbReference>
<feature type="transmembrane region" description="Helical" evidence="1">
    <location>
        <begin position="117"/>
        <end position="135"/>
    </location>
</feature>
<dbReference type="AlphaFoldDB" id="A0A9Y2B815"/>
<keyword evidence="1" id="KW-0472">Membrane</keyword>
<evidence type="ECO:0008006" key="4">
    <source>
        <dbReference type="Google" id="ProtNLM"/>
    </source>
</evidence>
<protein>
    <recommendedName>
        <fullName evidence="4">MASE1 domain-containing protein</fullName>
    </recommendedName>
</protein>
<keyword evidence="3" id="KW-1185">Reference proteome</keyword>
<feature type="transmembrane region" description="Helical" evidence="1">
    <location>
        <begin position="147"/>
        <end position="168"/>
    </location>
</feature>
<feature type="transmembrane region" description="Helical" evidence="1">
    <location>
        <begin position="82"/>
        <end position="105"/>
    </location>
</feature>
<feature type="transmembrane region" description="Helical" evidence="1">
    <location>
        <begin position="46"/>
        <end position="70"/>
    </location>
</feature>
<organism evidence="2 3">
    <name type="scientific">Altererythrobacter rubellus</name>
    <dbReference type="NCBI Taxonomy" id="2173831"/>
    <lineage>
        <taxon>Bacteria</taxon>
        <taxon>Pseudomonadati</taxon>
        <taxon>Pseudomonadota</taxon>
        <taxon>Alphaproteobacteria</taxon>
        <taxon>Sphingomonadales</taxon>
        <taxon>Erythrobacteraceae</taxon>
        <taxon>Altererythrobacter</taxon>
    </lineage>
</organism>
<dbReference type="KEGG" id="arue:QQX03_01430"/>
<dbReference type="EMBL" id="CP127221">
    <property type="protein sequence ID" value="WIW95793.1"/>
    <property type="molecule type" value="Genomic_DNA"/>
</dbReference>
<evidence type="ECO:0000313" key="3">
    <source>
        <dbReference type="Proteomes" id="UP001231445"/>
    </source>
</evidence>
<keyword evidence="1" id="KW-0812">Transmembrane</keyword>
<dbReference type="RefSeq" id="WP_285976106.1">
    <property type="nucleotide sequence ID" value="NZ_CP127221.1"/>
</dbReference>